<dbReference type="SMART" id="SM01323">
    <property type="entry name" value="YajC"/>
    <property type="match status" value="1"/>
</dbReference>
<dbReference type="NCBIfam" id="TIGR00739">
    <property type="entry name" value="yajC"/>
    <property type="match status" value="1"/>
</dbReference>
<accession>A0ABX5VLL1</accession>
<reference evidence="11 12" key="1">
    <citation type="submission" date="2019-05" db="EMBL/GenBank/DDBJ databases">
        <title>Georgenia *** sp. nov., and Georgenia *** sp. nov., isolated from the intestinal contents of plateau pika (Ochotona curzoniae) in the Qinghai-Tibet plateau of China.</title>
        <authorList>
            <person name="Tian Z."/>
        </authorList>
    </citation>
    <scope>NUCLEOTIDE SEQUENCE [LARGE SCALE GENOMIC DNA]</scope>
    <source>
        <strain evidence="11 12">Z294</strain>
    </source>
</reference>
<name>A0ABX5VLL1_9MICO</name>
<dbReference type="EMBL" id="CP040899">
    <property type="protein sequence ID" value="QDB79369.1"/>
    <property type="molecule type" value="Genomic_DNA"/>
</dbReference>
<organism evidence="11 12">
    <name type="scientific">Georgenia wutianyii</name>
    <dbReference type="NCBI Taxonomy" id="2585135"/>
    <lineage>
        <taxon>Bacteria</taxon>
        <taxon>Bacillati</taxon>
        <taxon>Actinomycetota</taxon>
        <taxon>Actinomycetes</taxon>
        <taxon>Micrococcales</taxon>
        <taxon>Bogoriellaceae</taxon>
        <taxon>Georgenia</taxon>
    </lineage>
</organism>
<keyword evidence="5" id="KW-0812">Transmembrane</keyword>
<keyword evidence="4" id="KW-1003">Cell membrane</keyword>
<evidence type="ECO:0000256" key="5">
    <source>
        <dbReference type="ARBA" id="ARBA00022692"/>
    </source>
</evidence>
<keyword evidence="3" id="KW-0813">Transport</keyword>
<comment type="subcellular location">
    <subcellularLocation>
        <location evidence="1">Cell membrane</location>
        <topology evidence="1">Single-pass membrane protein</topology>
    </subcellularLocation>
</comment>
<sequence>MEFLILIAVFGLMMWMMSRGAKKQRQAAIDLRNSLEVGQQVMTASGFYGTIVDIDGDVITIESTPGVETMWKREAIASVTEPPFAVEDEEELVEEDEVATVSVPDDASSLTSAPGVVGETERPAAETDLATDEPADRTGDEPDERRA</sequence>
<evidence type="ECO:0000256" key="9">
    <source>
        <dbReference type="ARBA" id="ARBA00023136"/>
    </source>
</evidence>
<dbReference type="Proteomes" id="UP000313948">
    <property type="component" value="Chromosome"/>
</dbReference>
<dbReference type="RefSeq" id="WP_139948462.1">
    <property type="nucleotide sequence ID" value="NZ_CP040899.1"/>
</dbReference>
<dbReference type="PANTHER" id="PTHR33909:SF1">
    <property type="entry name" value="SEC TRANSLOCON ACCESSORY COMPLEX SUBUNIT YAJC"/>
    <property type="match status" value="1"/>
</dbReference>
<evidence type="ECO:0000256" key="3">
    <source>
        <dbReference type="ARBA" id="ARBA00022448"/>
    </source>
</evidence>
<evidence type="ECO:0000256" key="8">
    <source>
        <dbReference type="ARBA" id="ARBA00023010"/>
    </source>
</evidence>
<proteinExistence type="inferred from homology"/>
<evidence type="ECO:0000256" key="2">
    <source>
        <dbReference type="ARBA" id="ARBA00006742"/>
    </source>
</evidence>
<feature type="compositionally biased region" description="Basic and acidic residues" evidence="10">
    <location>
        <begin position="134"/>
        <end position="147"/>
    </location>
</feature>
<keyword evidence="9" id="KW-0472">Membrane</keyword>
<keyword evidence="8" id="KW-0811">Translocation</keyword>
<dbReference type="Pfam" id="PF02699">
    <property type="entry name" value="YajC"/>
    <property type="match status" value="1"/>
</dbReference>
<keyword evidence="6" id="KW-0653">Protein transport</keyword>
<feature type="compositionally biased region" description="Acidic residues" evidence="10">
    <location>
        <begin position="86"/>
        <end position="98"/>
    </location>
</feature>
<gene>
    <name evidence="11" type="primary">yajC</name>
    <name evidence="11" type="ORF">FE251_08295</name>
</gene>
<evidence type="ECO:0000256" key="10">
    <source>
        <dbReference type="SAM" id="MobiDB-lite"/>
    </source>
</evidence>
<evidence type="ECO:0000256" key="6">
    <source>
        <dbReference type="ARBA" id="ARBA00022927"/>
    </source>
</evidence>
<dbReference type="PANTHER" id="PTHR33909">
    <property type="entry name" value="SEC TRANSLOCON ACCESSORY COMPLEX SUBUNIT YAJC"/>
    <property type="match status" value="1"/>
</dbReference>
<evidence type="ECO:0000313" key="12">
    <source>
        <dbReference type="Proteomes" id="UP000313948"/>
    </source>
</evidence>
<keyword evidence="7" id="KW-1133">Transmembrane helix</keyword>
<evidence type="ECO:0000256" key="7">
    <source>
        <dbReference type="ARBA" id="ARBA00022989"/>
    </source>
</evidence>
<keyword evidence="12" id="KW-1185">Reference proteome</keyword>
<comment type="similarity">
    <text evidence="2">Belongs to the YajC family.</text>
</comment>
<evidence type="ECO:0000256" key="1">
    <source>
        <dbReference type="ARBA" id="ARBA00004162"/>
    </source>
</evidence>
<feature type="region of interest" description="Disordered" evidence="10">
    <location>
        <begin position="83"/>
        <end position="147"/>
    </location>
</feature>
<protein>
    <submittedName>
        <fullName evidence="11">Preprotein translocase subunit YajC</fullName>
    </submittedName>
</protein>
<evidence type="ECO:0000256" key="4">
    <source>
        <dbReference type="ARBA" id="ARBA00022475"/>
    </source>
</evidence>
<evidence type="ECO:0000313" key="11">
    <source>
        <dbReference type="EMBL" id="QDB79369.1"/>
    </source>
</evidence>
<dbReference type="InterPro" id="IPR003849">
    <property type="entry name" value="Preprotein_translocase_YajC"/>
</dbReference>